<sequence length="172" mass="18734">MLKIAFLFLVVIASALSQCLEPAGVKNFDRAKFSGSWRNHVVVGTSLVTDVIPPCVAFSFTGSTKYDVLLSYVRDGQVGTLSSVEVSSTGGSFIVSDDSGRLAKIVVLDTDYVNYASLYFCAVSNSSRSTVEVFTRSRVRDDHLIEKKLAEAQKIVPITSPRADVDQRNCIN</sequence>
<proteinExistence type="predicted"/>
<keyword evidence="3" id="KW-1185">Reference proteome</keyword>
<dbReference type="SUPFAM" id="SSF50814">
    <property type="entry name" value="Lipocalins"/>
    <property type="match status" value="1"/>
</dbReference>
<gene>
    <name evidence="2" type="ORF">CALMAC_LOCUS6600</name>
</gene>
<dbReference type="CDD" id="cd00301">
    <property type="entry name" value="lipocalin_FABP"/>
    <property type="match status" value="1"/>
</dbReference>
<organism evidence="2 3">
    <name type="scientific">Callosobruchus maculatus</name>
    <name type="common">Southern cowpea weevil</name>
    <name type="synonym">Pulse bruchid</name>
    <dbReference type="NCBI Taxonomy" id="64391"/>
    <lineage>
        <taxon>Eukaryota</taxon>
        <taxon>Metazoa</taxon>
        <taxon>Ecdysozoa</taxon>
        <taxon>Arthropoda</taxon>
        <taxon>Hexapoda</taxon>
        <taxon>Insecta</taxon>
        <taxon>Pterygota</taxon>
        <taxon>Neoptera</taxon>
        <taxon>Endopterygota</taxon>
        <taxon>Coleoptera</taxon>
        <taxon>Polyphaga</taxon>
        <taxon>Cucujiformia</taxon>
        <taxon>Chrysomeloidea</taxon>
        <taxon>Chrysomelidae</taxon>
        <taxon>Bruchinae</taxon>
        <taxon>Bruchini</taxon>
        <taxon>Callosobruchus</taxon>
    </lineage>
</organism>
<evidence type="ECO:0000313" key="3">
    <source>
        <dbReference type="Proteomes" id="UP000410492"/>
    </source>
</evidence>
<dbReference type="Proteomes" id="UP000410492">
    <property type="component" value="Unassembled WGS sequence"/>
</dbReference>
<protein>
    <submittedName>
        <fullName evidence="2">Uncharacterized protein</fullName>
    </submittedName>
</protein>
<reference evidence="2 3" key="1">
    <citation type="submission" date="2019-01" db="EMBL/GenBank/DDBJ databases">
        <authorList>
            <person name="Sayadi A."/>
        </authorList>
    </citation>
    <scope>NUCLEOTIDE SEQUENCE [LARGE SCALE GENOMIC DNA]</scope>
</reference>
<dbReference type="AlphaFoldDB" id="A0A653C6J3"/>
<feature type="chain" id="PRO_5025044980" evidence="1">
    <location>
        <begin position="18"/>
        <end position="172"/>
    </location>
</feature>
<evidence type="ECO:0000256" key="1">
    <source>
        <dbReference type="SAM" id="SignalP"/>
    </source>
</evidence>
<dbReference type="OrthoDB" id="565904at2759"/>
<name>A0A653C6J3_CALMS</name>
<dbReference type="Gene3D" id="2.40.128.20">
    <property type="match status" value="1"/>
</dbReference>
<evidence type="ECO:0000313" key="2">
    <source>
        <dbReference type="EMBL" id="VEN43465.1"/>
    </source>
</evidence>
<keyword evidence="1" id="KW-0732">Signal</keyword>
<dbReference type="EMBL" id="CAACVG010007068">
    <property type="protein sequence ID" value="VEN43465.1"/>
    <property type="molecule type" value="Genomic_DNA"/>
</dbReference>
<accession>A0A653C6J3</accession>
<feature type="signal peptide" evidence="1">
    <location>
        <begin position="1"/>
        <end position="17"/>
    </location>
</feature>
<dbReference type="InterPro" id="IPR012674">
    <property type="entry name" value="Calycin"/>
</dbReference>